<dbReference type="EMBL" id="JAEACU010000007">
    <property type="protein sequence ID" value="KAH7521698.1"/>
    <property type="molecule type" value="Genomic_DNA"/>
</dbReference>
<proteinExistence type="inferred from homology"/>
<dbReference type="InterPro" id="IPR006936">
    <property type="entry name" value="ALOG_dom"/>
</dbReference>
<dbReference type="AlphaFoldDB" id="A0A978V2W5"/>
<dbReference type="Proteomes" id="UP000813462">
    <property type="component" value="Unassembled WGS sequence"/>
</dbReference>
<comment type="similarity">
    <text evidence="2">Belongs to the plant homeotic and developmental regulators ALOG protein family.</text>
</comment>
<evidence type="ECO:0000256" key="4">
    <source>
        <dbReference type="ARBA" id="ARBA00023015"/>
    </source>
</evidence>
<dbReference type="PANTHER" id="PTHR31165:SF115">
    <property type="entry name" value="PROTEIN LIGHT-DEPENDENT SHORT HYPOCOTYLS 4"/>
    <property type="match status" value="1"/>
</dbReference>
<evidence type="ECO:0000256" key="1">
    <source>
        <dbReference type="ARBA" id="ARBA00004123"/>
    </source>
</evidence>
<name>A0A978V2W5_ZIZJJ</name>
<keyword evidence="7" id="KW-0539">Nucleus</keyword>
<dbReference type="GO" id="GO:0003677">
    <property type="term" value="F:DNA binding"/>
    <property type="evidence" value="ECO:0007669"/>
    <property type="project" value="UniProtKB-KW"/>
</dbReference>
<dbReference type="InterPro" id="IPR040222">
    <property type="entry name" value="ALOG"/>
</dbReference>
<evidence type="ECO:0000256" key="3">
    <source>
        <dbReference type="ARBA" id="ARBA00022473"/>
    </source>
</evidence>
<dbReference type="GO" id="GO:0005634">
    <property type="term" value="C:nucleus"/>
    <property type="evidence" value="ECO:0007669"/>
    <property type="project" value="UniProtKB-SubCell"/>
</dbReference>
<keyword evidence="4" id="KW-0805">Transcription regulation</keyword>
<evidence type="ECO:0000256" key="5">
    <source>
        <dbReference type="ARBA" id="ARBA00023125"/>
    </source>
</evidence>
<evidence type="ECO:0000256" key="2">
    <source>
        <dbReference type="ARBA" id="ARBA00010308"/>
    </source>
</evidence>
<evidence type="ECO:0000313" key="11">
    <source>
        <dbReference type="Proteomes" id="UP000813462"/>
    </source>
</evidence>
<keyword evidence="3" id="KW-0217">Developmental protein</keyword>
<feature type="region of interest" description="Disordered" evidence="8">
    <location>
        <begin position="184"/>
        <end position="222"/>
    </location>
</feature>
<keyword evidence="5" id="KW-0238">DNA-binding</keyword>
<dbReference type="PANTHER" id="PTHR31165">
    <property type="entry name" value="PROTEIN G1-LIKE2"/>
    <property type="match status" value="1"/>
</dbReference>
<keyword evidence="6" id="KW-0804">Transcription</keyword>
<evidence type="ECO:0000256" key="6">
    <source>
        <dbReference type="ARBA" id="ARBA00023163"/>
    </source>
</evidence>
<accession>A0A978V2W5</accession>
<feature type="region of interest" description="Disordered" evidence="8">
    <location>
        <begin position="113"/>
        <end position="134"/>
    </location>
</feature>
<comment type="subcellular location">
    <subcellularLocation>
        <location evidence="1">Nucleus</location>
    </subcellularLocation>
</comment>
<evidence type="ECO:0000256" key="7">
    <source>
        <dbReference type="ARBA" id="ARBA00023242"/>
    </source>
</evidence>
<evidence type="ECO:0000256" key="8">
    <source>
        <dbReference type="SAM" id="MobiDB-lite"/>
    </source>
</evidence>
<sequence length="222" mass="24378">MVSTLGYKRQQLQMRVALSLTLFFKSLFSKTTITTKQPPFPRVVLSITTINKPLTRRTACAIRILIIYPKDSLQEFETDSNPETNSTIININTNISSSSSSTTLAAAAGAASALSPSSSSSSSPSSTLSRYENQKRKDWNTFGQYLRNHRPPLSSSAIPTHRHPVPSLYAKLAGAWTNSGRLRFTPSSVPSSGSQPTGTLSLPSMRRLGEPRRPHLRPPRCF</sequence>
<dbReference type="PROSITE" id="PS51697">
    <property type="entry name" value="ALOG"/>
    <property type="match status" value="1"/>
</dbReference>
<organism evidence="10 11">
    <name type="scientific">Ziziphus jujuba var. spinosa</name>
    <dbReference type="NCBI Taxonomy" id="714518"/>
    <lineage>
        <taxon>Eukaryota</taxon>
        <taxon>Viridiplantae</taxon>
        <taxon>Streptophyta</taxon>
        <taxon>Embryophyta</taxon>
        <taxon>Tracheophyta</taxon>
        <taxon>Spermatophyta</taxon>
        <taxon>Magnoliopsida</taxon>
        <taxon>eudicotyledons</taxon>
        <taxon>Gunneridae</taxon>
        <taxon>Pentapetalae</taxon>
        <taxon>rosids</taxon>
        <taxon>fabids</taxon>
        <taxon>Rosales</taxon>
        <taxon>Rhamnaceae</taxon>
        <taxon>Paliureae</taxon>
        <taxon>Ziziphus</taxon>
    </lineage>
</organism>
<evidence type="ECO:0000313" key="10">
    <source>
        <dbReference type="EMBL" id="KAH7521698.1"/>
    </source>
</evidence>
<feature type="compositionally biased region" description="Low complexity" evidence="8">
    <location>
        <begin position="113"/>
        <end position="129"/>
    </location>
</feature>
<dbReference type="GO" id="GO:0009299">
    <property type="term" value="P:mRNA transcription"/>
    <property type="evidence" value="ECO:0007669"/>
    <property type="project" value="TreeGrafter"/>
</dbReference>
<evidence type="ECO:0000259" key="9">
    <source>
        <dbReference type="PROSITE" id="PS51697"/>
    </source>
</evidence>
<protein>
    <recommendedName>
        <fullName evidence="9">ALOG domain-containing protein</fullName>
    </recommendedName>
</protein>
<reference evidence="10" key="1">
    <citation type="journal article" date="2021" name="Front. Plant Sci.">
        <title>Chromosome-Scale Genome Assembly for Chinese Sour Jujube and Insights Into Its Genome Evolution and Domestication Signature.</title>
        <authorList>
            <person name="Shen L.-Y."/>
            <person name="Luo H."/>
            <person name="Wang X.-L."/>
            <person name="Wang X.-M."/>
            <person name="Qiu X.-J."/>
            <person name="Liu H."/>
            <person name="Zhou S.-S."/>
            <person name="Jia K.-H."/>
            <person name="Nie S."/>
            <person name="Bao Y.-T."/>
            <person name="Zhang R.-G."/>
            <person name="Yun Q.-Z."/>
            <person name="Chai Y.-H."/>
            <person name="Lu J.-Y."/>
            <person name="Li Y."/>
            <person name="Zhao S.-W."/>
            <person name="Mao J.-F."/>
            <person name="Jia S.-G."/>
            <person name="Mao Y.-M."/>
        </authorList>
    </citation>
    <scope>NUCLEOTIDE SEQUENCE</scope>
    <source>
        <strain evidence="10">AT0</strain>
        <tissue evidence="10">Leaf</tissue>
    </source>
</reference>
<feature type="compositionally biased region" description="Polar residues" evidence="8">
    <location>
        <begin position="184"/>
        <end position="202"/>
    </location>
</feature>
<comment type="caution">
    <text evidence="10">The sequence shown here is derived from an EMBL/GenBank/DDBJ whole genome shotgun (WGS) entry which is preliminary data.</text>
</comment>
<dbReference type="GO" id="GO:0009416">
    <property type="term" value="P:response to light stimulus"/>
    <property type="evidence" value="ECO:0007669"/>
    <property type="project" value="TreeGrafter"/>
</dbReference>
<gene>
    <name evidence="10" type="ORF">FEM48_Zijuj07G0060400</name>
</gene>
<feature type="domain" description="ALOG" evidence="9">
    <location>
        <begin position="130"/>
        <end position="156"/>
    </location>
</feature>
<dbReference type="Pfam" id="PF04852">
    <property type="entry name" value="ALOG_dom"/>
    <property type="match status" value="1"/>
</dbReference>